<protein>
    <submittedName>
        <fullName evidence="3">Uncharacterized protein</fullName>
    </submittedName>
</protein>
<reference evidence="3" key="1">
    <citation type="submission" date="2022-01" db="EMBL/GenBank/DDBJ databases">
        <authorList>
            <person name="King R."/>
        </authorList>
    </citation>
    <scope>NUCLEOTIDE SEQUENCE</scope>
</reference>
<feature type="region of interest" description="Disordered" evidence="1">
    <location>
        <begin position="148"/>
        <end position="190"/>
    </location>
</feature>
<reference evidence="3" key="2">
    <citation type="submission" date="2022-10" db="EMBL/GenBank/DDBJ databases">
        <authorList>
            <consortium name="ENA_rothamsted_submissions"/>
            <consortium name="culmorum"/>
            <person name="King R."/>
        </authorList>
    </citation>
    <scope>NUCLEOTIDE SEQUENCE</scope>
</reference>
<proteinExistence type="predicted"/>
<feature type="compositionally biased region" description="Low complexity" evidence="1">
    <location>
        <begin position="435"/>
        <end position="449"/>
    </location>
</feature>
<accession>A0A9N9X578</accession>
<feature type="region of interest" description="Disordered" evidence="1">
    <location>
        <begin position="421"/>
        <end position="449"/>
    </location>
</feature>
<evidence type="ECO:0000256" key="1">
    <source>
        <dbReference type="SAM" id="MobiDB-lite"/>
    </source>
</evidence>
<gene>
    <name evidence="3" type="ORF">PHAECO_LOCUS12254</name>
</gene>
<keyword evidence="4" id="KW-1185">Reference proteome</keyword>
<dbReference type="OrthoDB" id="8197587at2759"/>
<feature type="chain" id="PRO_5040313952" evidence="2">
    <location>
        <begin position="17"/>
        <end position="547"/>
    </location>
</feature>
<evidence type="ECO:0000313" key="4">
    <source>
        <dbReference type="Proteomes" id="UP001153737"/>
    </source>
</evidence>
<evidence type="ECO:0000256" key="2">
    <source>
        <dbReference type="SAM" id="SignalP"/>
    </source>
</evidence>
<feature type="compositionally biased region" description="Polar residues" evidence="1">
    <location>
        <begin position="161"/>
        <end position="176"/>
    </location>
</feature>
<dbReference type="AlphaFoldDB" id="A0A9N9X578"/>
<dbReference type="Proteomes" id="UP001153737">
    <property type="component" value="Chromosome 8"/>
</dbReference>
<feature type="signal peptide" evidence="2">
    <location>
        <begin position="1"/>
        <end position="16"/>
    </location>
</feature>
<name>A0A9N9X578_PHACE</name>
<keyword evidence="2" id="KW-0732">Signal</keyword>
<dbReference type="EMBL" id="OU896714">
    <property type="protein sequence ID" value="CAG9824241.1"/>
    <property type="molecule type" value="Genomic_DNA"/>
</dbReference>
<evidence type="ECO:0000313" key="3">
    <source>
        <dbReference type="EMBL" id="CAG9824241.1"/>
    </source>
</evidence>
<organism evidence="3 4">
    <name type="scientific">Phaedon cochleariae</name>
    <name type="common">Mustard beetle</name>
    <dbReference type="NCBI Taxonomy" id="80249"/>
    <lineage>
        <taxon>Eukaryota</taxon>
        <taxon>Metazoa</taxon>
        <taxon>Ecdysozoa</taxon>
        <taxon>Arthropoda</taxon>
        <taxon>Hexapoda</taxon>
        <taxon>Insecta</taxon>
        <taxon>Pterygota</taxon>
        <taxon>Neoptera</taxon>
        <taxon>Endopterygota</taxon>
        <taxon>Coleoptera</taxon>
        <taxon>Polyphaga</taxon>
        <taxon>Cucujiformia</taxon>
        <taxon>Chrysomeloidea</taxon>
        <taxon>Chrysomelidae</taxon>
        <taxon>Chrysomelinae</taxon>
        <taxon>Chrysomelini</taxon>
        <taxon>Phaedon</taxon>
    </lineage>
</organism>
<sequence length="547" mass="61752">MKILGFGLVILTTVICEVPPPFSGSFRPSQPLLLPAKGHIQTFYGPPKQQYPSSPQTQYGVPNSKNFEYLEDLLGPIIPPRTVVRPQTNYKQPSRIPGSQDSLRITSHLQTTYGVPSKQQVPTVQYGAPEIRQNDNYHYYQPSRPLFGNNIDQNRKPVPSRPQNSQMIYSNNNYQSPKPFGDNFRHNQPQVQYMPSGISLNNNYQAPRGYDQQGLQGQYGVPDQRGIESFERVQQQRYRVQQQHQLINQNSLTEQYLPLREAVNFRNSANANRQSGNLGNNVPKIELSQQYRVQQQQLNPRPLTEQYLPLREAVDFRNSASANRQAGNLGNNVPTIELSQQHLPIKEANRFRSIQPEIGRDHTQNFGGVQNDIDLPTQTIAPHGDSTVSFPPIDQRFMNPMNIDIQQVEVKSVGQNDDVNSQSYQPVSDRYLPSTTTPRVTTERPVTTASRAVTTVRPTEATVEEPMLTETDDESSGNPNVAIATAVAGNPEGQTFYLVQPDGRFQRVVYQKTQEQGDQDNEYTANYNFQNIQADPDLVYTPLITLG</sequence>